<protein>
    <submittedName>
        <fullName evidence="2">Uncharacterized protein</fullName>
    </submittedName>
</protein>
<keyword evidence="1" id="KW-0472">Membrane</keyword>
<evidence type="ECO:0000313" key="2">
    <source>
        <dbReference type="EMBL" id="MBO3664926.1"/>
    </source>
</evidence>
<keyword evidence="3" id="KW-1185">Reference proteome</keyword>
<proteinExistence type="predicted"/>
<dbReference type="RefSeq" id="WP_208505103.1">
    <property type="nucleotide sequence ID" value="NZ_JAGFOA010000007.1"/>
</dbReference>
<gene>
    <name evidence="2" type="ORF">J5V96_15625</name>
</gene>
<feature type="transmembrane region" description="Helical" evidence="1">
    <location>
        <begin position="75"/>
        <end position="95"/>
    </location>
</feature>
<evidence type="ECO:0000313" key="3">
    <source>
        <dbReference type="Proteomes" id="UP000680132"/>
    </source>
</evidence>
<sequence>MFELAAAGTGVLAAGACWHSSIDVRSRVTAVVMAGACLPMGPTWGAAAAAALMVIALTLPVGVRGRARDDRVLTSYRALAAVAMAAVMLAAPHGVSSGAGPAHAHGAGVAPAAVALAGVAALLIAGAVLWRRRAAHRAVRLELGATSIMLVVAALTHLAPIPGH</sequence>
<dbReference type="Proteomes" id="UP000680132">
    <property type="component" value="Unassembled WGS sequence"/>
</dbReference>
<organism evidence="2 3">
    <name type="scientific">Microbacterium stercoris</name>
    <dbReference type="NCBI Taxonomy" id="2820289"/>
    <lineage>
        <taxon>Bacteria</taxon>
        <taxon>Bacillati</taxon>
        <taxon>Actinomycetota</taxon>
        <taxon>Actinomycetes</taxon>
        <taxon>Micrococcales</taxon>
        <taxon>Microbacteriaceae</taxon>
        <taxon>Microbacterium</taxon>
    </lineage>
</organism>
<keyword evidence="1" id="KW-0812">Transmembrane</keyword>
<feature type="transmembrane region" description="Helical" evidence="1">
    <location>
        <begin position="107"/>
        <end position="129"/>
    </location>
</feature>
<name>A0A939QSU0_9MICO</name>
<dbReference type="EMBL" id="JAGFOA010000007">
    <property type="protein sequence ID" value="MBO3664926.1"/>
    <property type="molecule type" value="Genomic_DNA"/>
</dbReference>
<accession>A0A939QSU0</accession>
<evidence type="ECO:0000256" key="1">
    <source>
        <dbReference type="SAM" id="Phobius"/>
    </source>
</evidence>
<keyword evidence="1" id="KW-1133">Transmembrane helix</keyword>
<feature type="transmembrane region" description="Helical" evidence="1">
    <location>
        <begin position="44"/>
        <end position="63"/>
    </location>
</feature>
<comment type="caution">
    <text evidence="2">The sequence shown here is derived from an EMBL/GenBank/DDBJ whole genome shotgun (WGS) entry which is preliminary data.</text>
</comment>
<dbReference type="AlphaFoldDB" id="A0A939QSU0"/>
<reference evidence="2" key="1">
    <citation type="submission" date="2021-03" db="EMBL/GenBank/DDBJ databases">
        <title>Microbacterium sp. nov., a novel actinobacterium isolated from cow dung.</title>
        <authorList>
            <person name="Zhang L."/>
        </authorList>
    </citation>
    <scope>NUCLEOTIDE SEQUENCE</scope>
    <source>
        <strain evidence="2">NEAU-LLB</strain>
    </source>
</reference>
<feature type="transmembrane region" description="Helical" evidence="1">
    <location>
        <begin position="141"/>
        <end position="161"/>
    </location>
</feature>